<keyword evidence="1" id="KW-0472">Membrane</keyword>
<protein>
    <submittedName>
        <fullName evidence="2">TMV resistance protein N-like</fullName>
    </submittedName>
</protein>
<dbReference type="EMBL" id="LXQA010087021">
    <property type="protein sequence ID" value="MCI13128.1"/>
    <property type="molecule type" value="Genomic_DNA"/>
</dbReference>
<name>A0A392PM20_9FABA</name>
<keyword evidence="1" id="KW-1133">Transmembrane helix</keyword>
<evidence type="ECO:0000313" key="3">
    <source>
        <dbReference type="Proteomes" id="UP000265520"/>
    </source>
</evidence>
<evidence type="ECO:0000313" key="2">
    <source>
        <dbReference type="EMBL" id="MCI13128.1"/>
    </source>
</evidence>
<organism evidence="2 3">
    <name type="scientific">Trifolium medium</name>
    <dbReference type="NCBI Taxonomy" id="97028"/>
    <lineage>
        <taxon>Eukaryota</taxon>
        <taxon>Viridiplantae</taxon>
        <taxon>Streptophyta</taxon>
        <taxon>Embryophyta</taxon>
        <taxon>Tracheophyta</taxon>
        <taxon>Spermatophyta</taxon>
        <taxon>Magnoliopsida</taxon>
        <taxon>eudicotyledons</taxon>
        <taxon>Gunneridae</taxon>
        <taxon>Pentapetalae</taxon>
        <taxon>rosids</taxon>
        <taxon>fabids</taxon>
        <taxon>Fabales</taxon>
        <taxon>Fabaceae</taxon>
        <taxon>Papilionoideae</taxon>
        <taxon>50 kb inversion clade</taxon>
        <taxon>NPAAA clade</taxon>
        <taxon>Hologalegina</taxon>
        <taxon>IRL clade</taxon>
        <taxon>Trifolieae</taxon>
        <taxon>Trifolium</taxon>
    </lineage>
</organism>
<evidence type="ECO:0000256" key="1">
    <source>
        <dbReference type="SAM" id="Phobius"/>
    </source>
</evidence>
<reference evidence="2 3" key="1">
    <citation type="journal article" date="2018" name="Front. Plant Sci.">
        <title>Red Clover (Trifolium pratense) and Zigzag Clover (T. medium) - A Picture of Genomic Similarities and Differences.</title>
        <authorList>
            <person name="Dluhosova J."/>
            <person name="Istvanek J."/>
            <person name="Nedelnik J."/>
            <person name="Repkova J."/>
        </authorList>
    </citation>
    <scope>NUCLEOTIDE SEQUENCE [LARGE SCALE GENOMIC DNA]</scope>
    <source>
        <strain evidence="3">cv. 10/8</strain>
        <tissue evidence="2">Leaf</tissue>
    </source>
</reference>
<comment type="caution">
    <text evidence="2">The sequence shown here is derived from an EMBL/GenBank/DDBJ whole genome shotgun (WGS) entry which is preliminary data.</text>
</comment>
<keyword evidence="3" id="KW-1185">Reference proteome</keyword>
<sequence>MPGVVDVQAKVLKLGNPIYSTVLNIDGVPRTNEQHIHLQRFKDYHPLVSLLKDADTVCVTKRNPPYDERLELKKCGIHLIFEGDDDYEGDEESLDKGLQSVSERLARFFNTCDEVVDDTESEDDQCQHEWEQEKEETGTRLLGFKFKGSSILSFLLSLFFVLLGWFWFKFMSSAVKRD</sequence>
<feature type="transmembrane region" description="Helical" evidence="1">
    <location>
        <begin position="150"/>
        <end position="168"/>
    </location>
</feature>
<accession>A0A392PM20</accession>
<proteinExistence type="predicted"/>
<keyword evidence="1" id="KW-0812">Transmembrane</keyword>
<dbReference type="AlphaFoldDB" id="A0A392PM20"/>
<dbReference type="Proteomes" id="UP000265520">
    <property type="component" value="Unassembled WGS sequence"/>
</dbReference>